<accession>A0A3N0XHG7</accession>
<comment type="similarity">
    <text evidence="1">Belongs to the protein kinase superfamily. CAMK Ser/Thr protein kinase family. PIM subfamily.</text>
</comment>
<evidence type="ECO:0000256" key="10">
    <source>
        <dbReference type="SAM" id="MobiDB-lite"/>
    </source>
</evidence>
<gene>
    <name evidence="12" type="ORF">DPX16_2562</name>
</gene>
<reference evidence="12 13" key="1">
    <citation type="submission" date="2018-10" db="EMBL/GenBank/DDBJ databases">
        <title>Genome assembly for a Yunnan-Guizhou Plateau 3E fish, Anabarilius grahami (Regan), and its evolutionary and genetic applications.</title>
        <authorList>
            <person name="Jiang W."/>
        </authorList>
    </citation>
    <scope>NUCLEOTIDE SEQUENCE [LARGE SCALE GENOMIC DNA]</scope>
    <source>
        <strain evidence="12">AG-KIZ</strain>
        <tissue evidence="12">Muscle</tissue>
    </source>
</reference>
<feature type="domain" description="Protein kinase" evidence="11">
    <location>
        <begin position="240"/>
        <end position="495"/>
    </location>
</feature>
<dbReference type="Gene3D" id="1.10.510.10">
    <property type="entry name" value="Transferase(Phosphotransferase) domain 1"/>
    <property type="match status" value="1"/>
</dbReference>
<dbReference type="InterPro" id="IPR051138">
    <property type="entry name" value="PIM_Ser/Thr_kinase"/>
</dbReference>
<dbReference type="GO" id="GO:0005524">
    <property type="term" value="F:ATP binding"/>
    <property type="evidence" value="ECO:0007669"/>
    <property type="project" value="UniProtKB-KW"/>
</dbReference>
<evidence type="ECO:0000256" key="5">
    <source>
        <dbReference type="ARBA" id="ARBA00022741"/>
    </source>
</evidence>
<keyword evidence="7" id="KW-0067">ATP-binding</keyword>
<dbReference type="Proteomes" id="UP000281406">
    <property type="component" value="Unassembled WGS sequence"/>
</dbReference>
<name>A0A3N0XHG7_ANAGA</name>
<evidence type="ECO:0000256" key="3">
    <source>
        <dbReference type="ARBA" id="ARBA00022527"/>
    </source>
</evidence>
<dbReference type="Pfam" id="PF00069">
    <property type="entry name" value="Pkinase"/>
    <property type="match status" value="1"/>
</dbReference>
<evidence type="ECO:0000256" key="7">
    <source>
        <dbReference type="ARBA" id="ARBA00022840"/>
    </source>
</evidence>
<evidence type="ECO:0000256" key="2">
    <source>
        <dbReference type="ARBA" id="ARBA00012513"/>
    </source>
</evidence>
<sequence length="495" mass="55885">MKLCPAPSSRTLGILERVIVTSQCAQPLHESSELKFSCCRSEAALDGHWRSICTECYNLPLEPAANTVFTQPVKMTALDTMFAIFPLELESCSSFGSFEDAQVEPLGGAVEPADRKPCSSSCRPAEAPRPPALPRVAWEDDSTVEPLGGAVEPADRKPCSSSCRPAEAPRPPALPRVAWEDDSTEKRTQGGKLFAGLRRAWKSKKESVQTQEETQVCAFVPEDPSQELPHTSGVDPTGTDPLKSEPTDGSFESLYHVGTKLKSRRGVSYHEGFRNSDDKRVIIQFIKKNRPEKLVELPGYSNPLSQEAAAMLMVQKPPTSEHLVQLYDHFVMEDQDILIMEYPRSYISLFEYVQQNRSGLIETEVKHIILELIVALQHCMSRGVYHDTHMKNILVCTKTLHVKLMDFGGALLIEERREDEPILIGAIRKYAEWATTDDIRKLLDVLVPRISRWFWMRPRVSKECQDLLEHLHDGESRMTLQAMLDHDWFKRKTEA</sequence>
<comment type="catalytic activity">
    <reaction evidence="9">
        <text>L-seryl-[protein] + ATP = O-phospho-L-seryl-[protein] + ADP + H(+)</text>
        <dbReference type="Rhea" id="RHEA:17989"/>
        <dbReference type="Rhea" id="RHEA-COMP:9863"/>
        <dbReference type="Rhea" id="RHEA-COMP:11604"/>
        <dbReference type="ChEBI" id="CHEBI:15378"/>
        <dbReference type="ChEBI" id="CHEBI:29999"/>
        <dbReference type="ChEBI" id="CHEBI:30616"/>
        <dbReference type="ChEBI" id="CHEBI:83421"/>
        <dbReference type="ChEBI" id="CHEBI:456216"/>
        <dbReference type="EC" id="2.7.11.1"/>
    </reaction>
</comment>
<comment type="caution">
    <text evidence="12">The sequence shown here is derived from an EMBL/GenBank/DDBJ whole genome shotgun (WGS) entry which is preliminary data.</text>
</comment>
<feature type="region of interest" description="Disordered" evidence="10">
    <location>
        <begin position="222"/>
        <end position="251"/>
    </location>
</feature>
<dbReference type="GO" id="GO:0005737">
    <property type="term" value="C:cytoplasm"/>
    <property type="evidence" value="ECO:0007669"/>
    <property type="project" value="TreeGrafter"/>
</dbReference>
<dbReference type="GO" id="GO:0043066">
    <property type="term" value="P:negative regulation of apoptotic process"/>
    <property type="evidence" value="ECO:0007669"/>
    <property type="project" value="TreeGrafter"/>
</dbReference>
<dbReference type="AlphaFoldDB" id="A0A3N0XHG7"/>
<evidence type="ECO:0000313" key="12">
    <source>
        <dbReference type="EMBL" id="ROI16515.1"/>
    </source>
</evidence>
<evidence type="ECO:0000256" key="1">
    <source>
        <dbReference type="ARBA" id="ARBA00005505"/>
    </source>
</evidence>
<dbReference type="SUPFAM" id="SSF56112">
    <property type="entry name" value="Protein kinase-like (PK-like)"/>
    <property type="match status" value="1"/>
</dbReference>
<evidence type="ECO:0000256" key="4">
    <source>
        <dbReference type="ARBA" id="ARBA00022679"/>
    </source>
</evidence>
<dbReference type="GO" id="GO:0007346">
    <property type="term" value="P:regulation of mitotic cell cycle"/>
    <property type="evidence" value="ECO:0007669"/>
    <property type="project" value="TreeGrafter"/>
</dbReference>
<evidence type="ECO:0000256" key="8">
    <source>
        <dbReference type="ARBA" id="ARBA00047899"/>
    </source>
</evidence>
<organism evidence="12 13">
    <name type="scientific">Anabarilius grahami</name>
    <name type="common">Kanglang fish</name>
    <name type="synonym">Barilius grahami</name>
    <dbReference type="NCBI Taxonomy" id="495550"/>
    <lineage>
        <taxon>Eukaryota</taxon>
        <taxon>Metazoa</taxon>
        <taxon>Chordata</taxon>
        <taxon>Craniata</taxon>
        <taxon>Vertebrata</taxon>
        <taxon>Euteleostomi</taxon>
        <taxon>Actinopterygii</taxon>
        <taxon>Neopterygii</taxon>
        <taxon>Teleostei</taxon>
        <taxon>Ostariophysi</taxon>
        <taxon>Cypriniformes</taxon>
        <taxon>Xenocyprididae</taxon>
        <taxon>Xenocypridinae</taxon>
        <taxon>Xenocypridinae incertae sedis</taxon>
        <taxon>Anabarilius</taxon>
    </lineage>
</organism>
<dbReference type="GO" id="GO:0004674">
    <property type="term" value="F:protein serine/threonine kinase activity"/>
    <property type="evidence" value="ECO:0007669"/>
    <property type="project" value="UniProtKB-KW"/>
</dbReference>
<keyword evidence="5" id="KW-0547">Nucleotide-binding</keyword>
<keyword evidence="3" id="KW-0723">Serine/threonine-protein kinase</keyword>
<dbReference type="PANTHER" id="PTHR22984:SF11">
    <property type="entry name" value="AURORA KINASE-RELATED"/>
    <property type="match status" value="1"/>
</dbReference>
<evidence type="ECO:0000313" key="13">
    <source>
        <dbReference type="Proteomes" id="UP000281406"/>
    </source>
</evidence>
<comment type="catalytic activity">
    <reaction evidence="8">
        <text>L-threonyl-[protein] + ATP = O-phospho-L-threonyl-[protein] + ADP + H(+)</text>
        <dbReference type="Rhea" id="RHEA:46608"/>
        <dbReference type="Rhea" id="RHEA-COMP:11060"/>
        <dbReference type="Rhea" id="RHEA-COMP:11605"/>
        <dbReference type="ChEBI" id="CHEBI:15378"/>
        <dbReference type="ChEBI" id="CHEBI:30013"/>
        <dbReference type="ChEBI" id="CHEBI:30616"/>
        <dbReference type="ChEBI" id="CHEBI:61977"/>
        <dbReference type="ChEBI" id="CHEBI:456216"/>
        <dbReference type="EC" id="2.7.11.1"/>
    </reaction>
</comment>
<dbReference type="PANTHER" id="PTHR22984">
    <property type="entry name" value="SERINE/THREONINE-PROTEIN KINASE PIM"/>
    <property type="match status" value="1"/>
</dbReference>
<dbReference type="Gene3D" id="3.30.200.20">
    <property type="entry name" value="Phosphorylase Kinase, domain 1"/>
    <property type="match status" value="1"/>
</dbReference>
<dbReference type="OrthoDB" id="8682894at2759"/>
<proteinExistence type="inferred from homology"/>
<dbReference type="SMART" id="SM00220">
    <property type="entry name" value="S_TKc"/>
    <property type="match status" value="1"/>
</dbReference>
<dbReference type="InterPro" id="IPR000719">
    <property type="entry name" value="Prot_kinase_dom"/>
</dbReference>
<evidence type="ECO:0000256" key="9">
    <source>
        <dbReference type="ARBA" id="ARBA00048679"/>
    </source>
</evidence>
<dbReference type="EMBL" id="RJVU01075211">
    <property type="protein sequence ID" value="ROI16515.1"/>
    <property type="molecule type" value="Genomic_DNA"/>
</dbReference>
<keyword evidence="4" id="KW-0808">Transferase</keyword>
<evidence type="ECO:0000256" key="6">
    <source>
        <dbReference type="ARBA" id="ARBA00022777"/>
    </source>
</evidence>
<dbReference type="InterPro" id="IPR011009">
    <property type="entry name" value="Kinase-like_dom_sf"/>
</dbReference>
<evidence type="ECO:0000259" key="11">
    <source>
        <dbReference type="PROSITE" id="PS50011"/>
    </source>
</evidence>
<feature type="region of interest" description="Disordered" evidence="10">
    <location>
        <begin position="107"/>
        <end position="188"/>
    </location>
</feature>
<dbReference type="PROSITE" id="PS50011">
    <property type="entry name" value="PROTEIN_KINASE_DOM"/>
    <property type="match status" value="1"/>
</dbReference>
<keyword evidence="6 12" id="KW-0418">Kinase</keyword>
<dbReference type="EC" id="2.7.11.1" evidence="2"/>
<protein>
    <recommendedName>
        <fullName evidence="2">non-specific serine/threonine protein kinase</fullName>
        <ecNumber evidence="2">2.7.11.1</ecNumber>
    </recommendedName>
</protein>
<keyword evidence="13" id="KW-1185">Reference proteome</keyword>